<dbReference type="Pfam" id="PF10135">
    <property type="entry name" value="Rod-binding"/>
    <property type="match status" value="1"/>
</dbReference>
<dbReference type="Gene3D" id="1.10.530.10">
    <property type="match status" value="1"/>
</dbReference>
<dbReference type="PANTHER" id="PTHR33308:SF9">
    <property type="entry name" value="PEPTIDOGLYCAN HYDROLASE FLGJ"/>
    <property type="match status" value="1"/>
</dbReference>
<evidence type="ECO:0000313" key="13">
    <source>
        <dbReference type="Proteomes" id="UP000036902"/>
    </source>
</evidence>
<evidence type="ECO:0000256" key="2">
    <source>
        <dbReference type="ARBA" id="ARBA00004418"/>
    </source>
</evidence>
<keyword evidence="6" id="KW-0574">Periplasm</keyword>
<evidence type="ECO:0000256" key="8">
    <source>
        <dbReference type="ARBA" id="ARBA00023295"/>
    </source>
</evidence>
<sequence length="344" mass="36706">MNAGVQLNAFDPNSLRDLQRLARTDGQSNDTLRAAAKQFEALFMQMVMKSMREATPSNSMLDSDQTRTYQSLLDQQLALNLSQGRGTGLSETIYRQLGGKDDKASAIDALAPPGQGGGGFDLAGVTRRPAISAAMQRAALAASPDVLSGAKDTPAFDVGSTVDNALLEARFREAIQSARDATGAVSAQARNFVTEVWPHAVEASKRTGIPPAFMVAQAALETGWGEKQLRHADGSPSYNLFNIKAGSAWTGKTVDRAVTEYAGGRAYTEPSRFRSYASYAESFRDYAELMARSPRYAGVLGQTEVSGFARGLQDAGYATDPQYADKLTRIIGGATLRNALASIG</sequence>
<dbReference type="NCBIfam" id="TIGR02541">
    <property type="entry name" value="flagell_FlgJ"/>
    <property type="match status" value="1"/>
</dbReference>
<dbReference type="STRING" id="1134435.AC731_001150"/>
<evidence type="ECO:0000256" key="10">
    <source>
        <dbReference type="ARBA" id="ARBA00030835"/>
    </source>
</evidence>
<evidence type="ECO:0000256" key="9">
    <source>
        <dbReference type="ARBA" id="ARBA00023316"/>
    </source>
</evidence>
<evidence type="ECO:0000256" key="4">
    <source>
        <dbReference type="ARBA" id="ARBA00007974"/>
    </source>
</evidence>
<dbReference type="InterPro" id="IPR051056">
    <property type="entry name" value="Glycosyl_Hydrolase_73"/>
</dbReference>
<dbReference type="RefSeq" id="WP_048708744.1">
    <property type="nucleotide sequence ID" value="NZ_CP014646.1"/>
</dbReference>
<dbReference type="GO" id="GO:0042597">
    <property type="term" value="C:periplasmic space"/>
    <property type="evidence" value="ECO:0007669"/>
    <property type="project" value="UniProtKB-SubCell"/>
</dbReference>
<evidence type="ECO:0000256" key="3">
    <source>
        <dbReference type="ARBA" id="ARBA00006880"/>
    </source>
</evidence>
<dbReference type="InterPro" id="IPR019301">
    <property type="entry name" value="Flagellar_prot_FlgJ_N"/>
</dbReference>
<dbReference type="InterPro" id="IPR002901">
    <property type="entry name" value="MGlyc_endo_b_GlcNAc-like_dom"/>
</dbReference>
<dbReference type="Pfam" id="PF01832">
    <property type="entry name" value="Glucosaminidase"/>
    <property type="match status" value="1"/>
</dbReference>
<keyword evidence="13" id="KW-1185">Reference proteome</keyword>
<dbReference type="GO" id="GO:0004040">
    <property type="term" value="F:amidase activity"/>
    <property type="evidence" value="ECO:0007669"/>
    <property type="project" value="InterPro"/>
</dbReference>
<dbReference type="GO" id="GO:0044780">
    <property type="term" value="P:bacterial-type flagellum assembly"/>
    <property type="evidence" value="ECO:0007669"/>
    <property type="project" value="InterPro"/>
</dbReference>
<evidence type="ECO:0000313" key="12">
    <source>
        <dbReference type="EMBL" id="AMO35675.1"/>
    </source>
</evidence>
<dbReference type="PANTHER" id="PTHR33308">
    <property type="entry name" value="PEPTIDOGLYCAN HYDROLASE FLGJ"/>
    <property type="match status" value="1"/>
</dbReference>
<organism evidence="12 13">
    <name type="scientific">Thauera humireducens</name>
    <dbReference type="NCBI Taxonomy" id="1134435"/>
    <lineage>
        <taxon>Bacteria</taxon>
        <taxon>Pseudomonadati</taxon>
        <taxon>Pseudomonadota</taxon>
        <taxon>Betaproteobacteria</taxon>
        <taxon>Rhodocyclales</taxon>
        <taxon>Zoogloeaceae</taxon>
        <taxon>Thauera</taxon>
    </lineage>
</organism>
<keyword evidence="8" id="KW-0326">Glycosidase</keyword>
<dbReference type="AlphaFoldDB" id="A0A140ID50"/>
<dbReference type="GO" id="GO:0016798">
    <property type="term" value="F:hydrolase activity, acting on glycosyl bonds"/>
    <property type="evidence" value="ECO:0007669"/>
    <property type="project" value="UniProtKB-KW"/>
</dbReference>
<dbReference type="KEGG" id="thu:AC731_001150"/>
<comment type="function">
    <text evidence="1">Flagellum-specific muramidase which hydrolyzes the peptidoglycan layer to assemble the rod structure in the periplasmic space.</text>
</comment>
<comment type="subcellular location">
    <subcellularLocation>
        <location evidence="2">Periplasm</location>
    </subcellularLocation>
</comment>
<dbReference type="PRINTS" id="PR01002">
    <property type="entry name" value="FLGFLGJ"/>
</dbReference>
<dbReference type="GO" id="GO:0071555">
    <property type="term" value="P:cell wall organization"/>
    <property type="evidence" value="ECO:0007669"/>
    <property type="project" value="UniProtKB-KW"/>
</dbReference>
<accession>A0A140ID50</accession>
<evidence type="ECO:0000256" key="5">
    <source>
        <dbReference type="ARBA" id="ARBA00013433"/>
    </source>
</evidence>
<dbReference type="InterPro" id="IPR013377">
    <property type="entry name" value="FlgJ"/>
</dbReference>
<comment type="similarity">
    <text evidence="3">In the N-terminal section; belongs to the FlgJ family.</text>
</comment>
<proteinExistence type="inferred from homology"/>
<dbReference type="Gene3D" id="2.10.70.40">
    <property type="entry name" value="peptidoglycan hydrolase"/>
    <property type="match status" value="1"/>
</dbReference>
<comment type="similarity">
    <text evidence="4">In the C-terminal section; belongs to the glycosyl hydrolase 73 family.</text>
</comment>
<keyword evidence="9" id="KW-0961">Cell wall biogenesis/degradation</keyword>
<keyword evidence="12" id="KW-0966">Cell projection</keyword>
<dbReference type="EMBL" id="CP014646">
    <property type="protein sequence ID" value="AMO35675.1"/>
    <property type="molecule type" value="Genomic_DNA"/>
</dbReference>
<keyword evidence="12" id="KW-0969">Cilium</keyword>
<name>A0A140ID50_9RHOO</name>
<keyword evidence="7" id="KW-0378">Hydrolase</keyword>
<evidence type="ECO:0000256" key="6">
    <source>
        <dbReference type="ARBA" id="ARBA00022764"/>
    </source>
</evidence>
<evidence type="ECO:0000256" key="1">
    <source>
        <dbReference type="ARBA" id="ARBA00002954"/>
    </source>
</evidence>
<keyword evidence="12" id="KW-0282">Flagellum</keyword>
<dbReference type="SMART" id="SM00047">
    <property type="entry name" value="LYZ2"/>
    <property type="match status" value="1"/>
</dbReference>
<protein>
    <recommendedName>
        <fullName evidence="5">Peptidoglycan hydrolase FlgJ</fullName>
    </recommendedName>
    <alternativeName>
        <fullName evidence="10">Muramidase FlgJ</fullName>
    </alternativeName>
</protein>
<dbReference type="Proteomes" id="UP000036902">
    <property type="component" value="Chromosome"/>
</dbReference>
<evidence type="ECO:0000259" key="11">
    <source>
        <dbReference type="SMART" id="SM00047"/>
    </source>
</evidence>
<dbReference type="GO" id="GO:0071973">
    <property type="term" value="P:bacterial-type flagellum-dependent cell motility"/>
    <property type="evidence" value="ECO:0007669"/>
    <property type="project" value="TreeGrafter"/>
</dbReference>
<reference evidence="13" key="1">
    <citation type="submission" date="2016-03" db="EMBL/GenBank/DDBJ databases">
        <authorList>
            <person name="Ma C."/>
            <person name="Zhou S."/>
            <person name="Yang G."/>
        </authorList>
    </citation>
    <scope>NUCLEOTIDE SEQUENCE [LARGE SCALE GENOMIC DNA]</scope>
    <source>
        <strain evidence="13">SgZ-1</strain>
    </source>
</reference>
<feature type="domain" description="Mannosyl-glycoprotein endo-beta-N-acetylglucosamidase-like" evidence="11">
    <location>
        <begin position="180"/>
        <end position="335"/>
    </location>
</feature>
<evidence type="ECO:0000256" key="7">
    <source>
        <dbReference type="ARBA" id="ARBA00022801"/>
    </source>
</evidence>
<gene>
    <name evidence="12" type="ORF">AC731_001150</name>
</gene>